<name>A0A183SGB1_SCHSO</name>
<dbReference type="OrthoDB" id="410404at2759"/>
<proteinExistence type="predicted"/>
<dbReference type="EMBL" id="UYSU01032480">
    <property type="protein sequence ID" value="VDL89644.1"/>
    <property type="molecule type" value="Genomic_DNA"/>
</dbReference>
<evidence type="ECO:0000313" key="2">
    <source>
        <dbReference type="Proteomes" id="UP000275846"/>
    </source>
</evidence>
<organism evidence="3">
    <name type="scientific">Schistocephalus solidus</name>
    <name type="common">Tapeworm</name>
    <dbReference type="NCBI Taxonomy" id="70667"/>
    <lineage>
        <taxon>Eukaryota</taxon>
        <taxon>Metazoa</taxon>
        <taxon>Spiralia</taxon>
        <taxon>Lophotrochozoa</taxon>
        <taxon>Platyhelminthes</taxon>
        <taxon>Cestoda</taxon>
        <taxon>Eucestoda</taxon>
        <taxon>Diphyllobothriidea</taxon>
        <taxon>Diphyllobothriidae</taxon>
        <taxon>Schistocephalus</taxon>
    </lineage>
</organism>
<accession>A0A183SGB1</accession>
<evidence type="ECO:0000313" key="3">
    <source>
        <dbReference type="WBParaSite" id="SSLN_0000335901-mRNA-1"/>
    </source>
</evidence>
<keyword evidence="2" id="KW-1185">Reference proteome</keyword>
<reference evidence="1 2" key="2">
    <citation type="submission" date="2018-11" db="EMBL/GenBank/DDBJ databases">
        <authorList>
            <consortium name="Pathogen Informatics"/>
        </authorList>
    </citation>
    <scope>NUCLEOTIDE SEQUENCE [LARGE SCALE GENOMIC DNA]</scope>
    <source>
        <strain evidence="1 2">NST_G2</strain>
    </source>
</reference>
<reference evidence="3" key="1">
    <citation type="submission" date="2016-06" db="UniProtKB">
        <authorList>
            <consortium name="WormBaseParasite"/>
        </authorList>
    </citation>
    <scope>IDENTIFICATION</scope>
</reference>
<dbReference type="Proteomes" id="UP000275846">
    <property type="component" value="Unassembled WGS sequence"/>
</dbReference>
<dbReference type="WBParaSite" id="SSLN_0000335901-mRNA-1">
    <property type="protein sequence ID" value="SSLN_0000335901-mRNA-1"/>
    <property type="gene ID" value="SSLN_0000335901"/>
</dbReference>
<evidence type="ECO:0000313" key="1">
    <source>
        <dbReference type="EMBL" id="VDL89644.1"/>
    </source>
</evidence>
<protein>
    <submittedName>
        <fullName evidence="3">Amidohydrolase</fullName>
    </submittedName>
</protein>
<sequence>MTSDYPNDSYMEMSPRVLVDEGVTLKSSLKQLHIKPTNLEALVWNLPAWRRTVKTGAAIYEANWITTTKAKRAARKSPAL</sequence>
<dbReference type="AlphaFoldDB" id="A0A183SGB1"/>
<gene>
    <name evidence="1" type="ORF">SSLN_LOCUS3259</name>
</gene>